<gene>
    <name evidence="2" type="ORF">HK097_009233</name>
</gene>
<comment type="caution">
    <text evidence="2">The sequence shown here is derived from an EMBL/GenBank/DDBJ whole genome shotgun (WGS) entry which is preliminary data.</text>
</comment>
<protein>
    <submittedName>
        <fullName evidence="2">Uncharacterized protein</fullName>
    </submittedName>
</protein>
<evidence type="ECO:0000313" key="3">
    <source>
        <dbReference type="Proteomes" id="UP001212841"/>
    </source>
</evidence>
<accession>A0AAD5SAT4</accession>
<organism evidence="2 3">
    <name type="scientific">Rhizophlyctis rosea</name>
    <dbReference type="NCBI Taxonomy" id="64517"/>
    <lineage>
        <taxon>Eukaryota</taxon>
        <taxon>Fungi</taxon>
        <taxon>Fungi incertae sedis</taxon>
        <taxon>Chytridiomycota</taxon>
        <taxon>Chytridiomycota incertae sedis</taxon>
        <taxon>Chytridiomycetes</taxon>
        <taxon>Rhizophlyctidales</taxon>
        <taxon>Rhizophlyctidaceae</taxon>
        <taxon>Rhizophlyctis</taxon>
    </lineage>
</organism>
<sequence length="220" mass="24946">ILFIFVSINLPAARELPSPDTVASPLTDQSRHAINPFLFHLNISLGLLQHIPVVALAGIIAWNTSYAPLPPTARRNTPRRRQGPSRTAKTLLILGVLLCLAWSIESSVSSRTVDLIVRRRCERTGRSYESEMCVVPPWWWLDRKGSLEVSGMVGGVVEEAVRVVRRLHGWASWVDLVQWGGGVGLVLLFSFARKEFRRNKEEWVWATVSEVQNTFDFRRY</sequence>
<dbReference type="EMBL" id="JADGJD010000597">
    <property type="protein sequence ID" value="KAJ3049774.1"/>
    <property type="molecule type" value="Genomic_DNA"/>
</dbReference>
<keyword evidence="1" id="KW-1133">Transmembrane helix</keyword>
<reference evidence="2" key="1">
    <citation type="submission" date="2020-05" db="EMBL/GenBank/DDBJ databases">
        <title>Phylogenomic resolution of chytrid fungi.</title>
        <authorList>
            <person name="Stajich J.E."/>
            <person name="Amses K."/>
            <person name="Simmons R."/>
            <person name="Seto K."/>
            <person name="Myers J."/>
            <person name="Bonds A."/>
            <person name="Quandt C.A."/>
            <person name="Barry K."/>
            <person name="Liu P."/>
            <person name="Grigoriev I."/>
            <person name="Longcore J.E."/>
            <person name="James T.Y."/>
        </authorList>
    </citation>
    <scope>NUCLEOTIDE SEQUENCE</scope>
    <source>
        <strain evidence="2">JEL0318</strain>
    </source>
</reference>
<keyword evidence="1" id="KW-0812">Transmembrane</keyword>
<evidence type="ECO:0000313" key="2">
    <source>
        <dbReference type="EMBL" id="KAJ3049774.1"/>
    </source>
</evidence>
<feature type="transmembrane region" description="Helical" evidence="1">
    <location>
        <begin position="87"/>
        <end position="104"/>
    </location>
</feature>
<dbReference type="Proteomes" id="UP001212841">
    <property type="component" value="Unassembled WGS sequence"/>
</dbReference>
<keyword evidence="3" id="KW-1185">Reference proteome</keyword>
<evidence type="ECO:0000256" key="1">
    <source>
        <dbReference type="SAM" id="Phobius"/>
    </source>
</evidence>
<feature type="non-terminal residue" evidence="2">
    <location>
        <position position="220"/>
    </location>
</feature>
<name>A0AAD5SAT4_9FUNG</name>
<proteinExistence type="predicted"/>
<keyword evidence="1" id="KW-0472">Membrane</keyword>
<dbReference type="AlphaFoldDB" id="A0AAD5SAT4"/>
<feature type="transmembrane region" description="Helical" evidence="1">
    <location>
        <begin position="170"/>
        <end position="192"/>
    </location>
</feature>
<feature type="transmembrane region" description="Helical" evidence="1">
    <location>
        <begin position="47"/>
        <end position="66"/>
    </location>
</feature>